<comment type="caution">
    <text evidence="2">The sequence shown here is derived from an EMBL/GenBank/DDBJ whole genome shotgun (WGS) entry which is preliminary data.</text>
</comment>
<reference evidence="2 3" key="1">
    <citation type="journal article" date="2018" name="Front. Microbiol.">
        <title>Genomic and genetic insights into a cosmopolitan fungus, Paecilomyces variotii (Eurotiales).</title>
        <authorList>
            <person name="Urquhart A.S."/>
            <person name="Mondo S.J."/>
            <person name="Makela M.R."/>
            <person name="Hane J.K."/>
            <person name="Wiebenga A."/>
            <person name="He G."/>
            <person name="Mihaltcheva S."/>
            <person name="Pangilinan J."/>
            <person name="Lipzen A."/>
            <person name="Barry K."/>
            <person name="de Vries R.P."/>
            <person name="Grigoriev I.V."/>
            <person name="Idnurm A."/>
        </authorList>
    </citation>
    <scope>NUCLEOTIDE SEQUENCE [LARGE SCALE GENOMIC DNA]</scope>
    <source>
        <strain evidence="2 3">CBS 101075</strain>
    </source>
</reference>
<evidence type="ECO:0000313" key="3">
    <source>
        <dbReference type="Proteomes" id="UP000283841"/>
    </source>
</evidence>
<dbReference type="SUPFAM" id="SSF52540">
    <property type="entry name" value="P-loop containing nucleoside triphosphate hydrolases"/>
    <property type="match status" value="1"/>
</dbReference>
<organism evidence="2 3">
    <name type="scientific">Byssochlamys spectabilis</name>
    <name type="common">Paecilomyces variotii</name>
    <dbReference type="NCBI Taxonomy" id="264951"/>
    <lineage>
        <taxon>Eukaryota</taxon>
        <taxon>Fungi</taxon>
        <taxon>Dikarya</taxon>
        <taxon>Ascomycota</taxon>
        <taxon>Pezizomycotina</taxon>
        <taxon>Eurotiomycetes</taxon>
        <taxon>Eurotiomycetidae</taxon>
        <taxon>Eurotiales</taxon>
        <taxon>Thermoascaceae</taxon>
        <taxon>Paecilomyces</taxon>
    </lineage>
</organism>
<sequence length="115" mass="12829">MIREVQEDITREVTRMSENAVLQLDTGEGKSAIIVPHTAITLADGTRLVRVMVPKPQAKQMFQMLVSKLGGLLARAGSLWSRVVSFSCSRSKFCRRSLWNRSVLRLVGLLLGGRF</sequence>
<feature type="domain" description="DUF3638" evidence="1">
    <location>
        <begin position="1"/>
        <end position="76"/>
    </location>
</feature>
<dbReference type="RefSeq" id="XP_028484105.1">
    <property type="nucleotide sequence ID" value="XM_028627052.1"/>
</dbReference>
<dbReference type="STRING" id="264951.A0A443HRR5"/>
<dbReference type="AlphaFoldDB" id="A0A443HRR5"/>
<evidence type="ECO:0000259" key="1">
    <source>
        <dbReference type="Pfam" id="PF12340"/>
    </source>
</evidence>
<dbReference type="GeneID" id="39596329"/>
<dbReference type="Pfam" id="PF12340">
    <property type="entry name" value="DUF3638"/>
    <property type="match status" value="1"/>
</dbReference>
<dbReference type="InterPro" id="IPR022099">
    <property type="entry name" value="DUF3638"/>
</dbReference>
<dbReference type="Proteomes" id="UP000283841">
    <property type="component" value="Unassembled WGS sequence"/>
</dbReference>
<dbReference type="VEuPathDB" id="FungiDB:C8Q69DRAFT_293174"/>
<dbReference type="InterPro" id="IPR027417">
    <property type="entry name" value="P-loop_NTPase"/>
</dbReference>
<evidence type="ECO:0000313" key="2">
    <source>
        <dbReference type="EMBL" id="RWQ94460.1"/>
    </source>
</evidence>
<gene>
    <name evidence="2" type="ORF">C8Q69DRAFT_293174</name>
</gene>
<dbReference type="EMBL" id="RCNU01000007">
    <property type="protein sequence ID" value="RWQ94460.1"/>
    <property type="molecule type" value="Genomic_DNA"/>
</dbReference>
<protein>
    <recommendedName>
        <fullName evidence="1">DUF3638 domain-containing protein</fullName>
    </recommendedName>
</protein>
<name>A0A443HRR5_BYSSP</name>
<accession>A0A443HRR5</accession>
<keyword evidence="3" id="KW-1185">Reference proteome</keyword>
<proteinExistence type="predicted"/>